<dbReference type="PANTHER" id="PTHR43684">
    <property type="match status" value="1"/>
</dbReference>
<name>A0A6A5XXT7_9PLEO</name>
<comment type="similarity">
    <text evidence="2">Belongs to the enoyl-CoA hydratase/isomerase family.</text>
</comment>
<dbReference type="InterPro" id="IPR001753">
    <property type="entry name" value="Enoyl-CoA_hydra/iso"/>
</dbReference>
<dbReference type="InterPro" id="IPR051053">
    <property type="entry name" value="ECH/Chromodomain_protein"/>
</dbReference>
<dbReference type="Gene3D" id="3.90.226.10">
    <property type="entry name" value="2-enoyl-CoA Hydratase, Chain A, domain 1"/>
    <property type="match status" value="1"/>
</dbReference>
<comment type="pathway">
    <text evidence="1">Mycotoxin biosynthesis.</text>
</comment>
<dbReference type="PANTHER" id="PTHR43684:SF4">
    <property type="entry name" value="ENOYL-COA HYDRATASE_ISOMERASE FAMILY PROTEIN (AFU_ORTHOLOGUE AFUA_1G01890)"/>
    <property type="match status" value="1"/>
</dbReference>
<organism evidence="4 5">
    <name type="scientific">Aaosphaeria arxii CBS 175.79</name>
    <dbReference type="NCBI Taxonomy" id="1450172"/>
    <lineage>
        <taxon>Eukaryota</taxon>
        <taxon>Fungi</taxon>
        <taxon>Dikarya</taxon>
        <taxon>Ascomycota</taxon>
        <taxon>Pezizomycotina</taxon>
        <taxon>Dothideomycetes</taxon>
        <taxon>Pleosporomycetidae</taxon>
        <taxon>Pleosporales</taxon>
        <taxon>Pleosporales incertae sedis</taxon>
        <taxon>Aaosphaeria</taxon>
    </lineage>
</organism>
<dbReference type="Pfam" id="PF00378">
    <property type="entry name" value="ECH_1"/>
    <property type="match status" value="1"/>
</dbReference>
<dbReference type="CDD" id="cd06558">
    <property type="entry name" value="crotonase-like"/>
    <property type="match status" value="1"/>
</dbReference>
<proteinExistence type="inferred from homology"/>
<keyword evidence="5" id="KW-1185">Reference proteome</keyword>
<evidence type="ECO:0000313" key="5">
    <source>
        <dbReference type="Proteomes" id="UP000799778"/>
    </source>
</evidence>
<dbReference type="EMBL" id="ML978068">
    <property type="protein sequence ID" value="KAF2017733.1"/>
    <property type="molecule type" value="Genomic_DNA"/>
</dbReference>
<dbReference type="SUPFAM" id="SSF52096">
    <property type="entry name" value="ClpP/crotonase"/>
    <property type="match status" value="1"/>
</dbReference>
<dbReference type="RefSeq" id="XP_033386072.1">
    <property type="nucleotide sequence ID" value="XM_033530379.1"/>
</dbReference>
<dbReference type="GeneID" id="54287776"/>
<dbReference type="InterPro" id="IPR029045">
    <property type="entry name" value="ClpP/crotonase-like_dom_sf"/>
</dbReference>
<reference evidence="4" key="1">
    <citation type="journal article" date="2020" name="Stud. Mycol.">
        <title>101 Dothideomycetes genomes: a test case for predicting lifestyles and emergence of pathogens.</title>
        <authorList>
            <person name="Haridas S."/>
            <person name="Albert R."/>
            <person name="Binder M."/>
            <person name="Bloem J."/>
            <person name="Labutti K."/>
            <person name="Salamov A."/>
            <person name="Andreopoulos B."/>
            <person name="Baker S."/>
            <person name="Barry K."/>
            <person name="Bills G."/>
            <person name="Bluhm B."/>
            <person name="Cannon C."/>
            <person name="Castanera R."/>
            <person name="Culley D."/>
            <person name="Daum C."/>
            <person name="Ezra D."/>
            <person name="Gonzalez J."/>
            <person name="Henrissat B."/>
            <person name="Kuo A."/>
            <person name="Liang C."/>
            <person name="Lipzen A."/>
            <person name="Lutzoni F."/>
            <person name="Magnuson J."/>
            <person name="Mondo S."/>
            <person name="Nolan M."/>
            <person name="Ohm R."/>
            <person name="Pangilinan J."/>
            <person name="Park H.-J."/>
            <person name="Ramirez L."/>
            <person name="Alfaro M."/>
            <person name="Sun H."/>
            <person name="Tritt A."/>
            <person name="Yoshinaga Y."/>
            <person name="Zwiers L.-H."/>
            <person name="Turgeon B."/>
            <person name="Goodwin S."/>
            <person name="Spatafora J."/>
            <person name="Crous P."/>
            <person name="Grigoriev I."/>
        </authorList>
    </citation>
    <scope>NUCLEOTIDE SEQUENCE</scope>
    <source>
        <strain evidence="4">CBS 175.79</strain>
    </source>
</reference>
<dbReference type="InterPro" id="IPR014748">
    <property type="entry name" value="Enoyl-CoA_hydra_C"/>
</dbReference>
<dbReference type="OrthoDB" id="2018133at2759"/>
<dbReference type="Gene3D" id="1.10.12.10">
    <property type="entry name" value="Lyase 2-enoyl-coa Hydratase, Chain A, domain 2"/>
    <property type="match status" value="1"/>
</dbReference>
<evidence type="ECO:0000256" key="3">
    <source>
        <dbReference type="ARBA" id="ARBA00023026"/>
    </source>
</evidence>
<protein>
    <submittedName>
        <fullName evidence="4">Enoyl-CoA hydratase/isomeras-like protein</fullName>
    </submittedName>
</protein>
<dbReference type="AlphaFoldDB" id="A0A6A5XXT7"/>
<dbReference type="Proteomes" id="UP000799778">
    <property type="component" value="Unassembled WGS sequence"/>
</dbReference>
<gene>
    <name evidence="4" type="ORF">BU24DRAFT_440593</name>
</gene>
<sequence>MATPRPTISLPKSYNDLKFEHIKTAHYEKDPSIIILTLWRPKNYNAFTNTMMLELEQVYGMFDVDDRVKVIVVTGTGKIFCAGADLDMGFKGGFEPINEHRDGGGRVVLAIHNCRKPTIGALQGSAVGVGITMTLPMNIRIAYSKAKIGFVFARRGLVMEACSSFFLPRLIGHSQAMAAVTTGSTYLAEDKIWNGLFTHTVDTPEGVLPKALEVAEEVANNTSVVSTYLMKELMYRDKGSAEGQHLLDSRILFELFTSADNKEGVQSFMEKRPAKFTGTMDTTSVSAYPWWMPIDTVGRAKVDPTSKPKI</sequence>
<accession>A0A6A5XXT7</accession>
<keyword evidence="3" id="KW-0843">Virulence</keyword>
<evidence type="ECO:0000313" key="4">
    <source>
        <dbReference type="EMBL" id="KAF2017733.1"/>
    </source>
</evidence>
<evidence type="ECO:0000256" key="1">
    <source>
        <dbReference type="ARBA" id="ARBA00004685"/>
    </source>
</evidence>
<evidence type="ECO:0000256" key="2">
    <source>
        <dbReference type="ARBA" id="ARBA00005254"/>
    </source>
</evidence>